<evidence type="ECO:0000313" key="11">
    <source>
        <dbReference type="EMBL" id="MDN4487032.1"/>
    </source>
</evidence>
<evidence type="ECO:0000256" key="7">
    <source>
        <dbReference type="ARBA" id="ARBA00023315"/>
    </source>
</evidence>
<comment type="subcellular location">
    <subcellularLocation>
        <location evidence="1">Cell membrane</location>
        <topology evidence="1">Multi-pass membrane protein</topology>
    </subcellularLocation>
</comment>
<keyword evidence="12" id="KW-1185">Reference proteome</keyword>
<gene>
    <name evidence="11" type="ORF">QQX10_02510</name>
</gene>
<feature type="transmembrane region" description="Helical" evidence="9">
    <location>
        <begin position="33"/>
        <end position="53"/>
    </location>
</feature>
<reference evidence="11" key="1">
    <citation type="submission" date="2023-06" db="EMBL/GenBank/DDBJ databases">
        <title>Sysu t00039.</title>
        <authorList>
            <person name="Gao L."/>
            <person name="Fang B.-Z."/>
            <person name="Li W.-J."/>
        </authorList>
    </citation>
    <scope>NUCLEOTIDE SEQUENCE</scope>
    <source>
        <strain evidence="11">SYSU T00039</strain>
    </source>
</reference>
<dbReference type="Pfam" id="PF01757">
    <property type="entry name" value="Acyl_transf_3"/>
    <property type="match status" value="1"/>
</dbReference>
<keyword evidence="7 11" id="KW-0012">Acyltransferase</keyword>
<feature type="transmembrane region" description="Helical" evidence="9">
    <location>
        <begin position="371"/>
        <end position="390"/>
    </location>
</feature>
<keyword evidence="3 11" id="KW-0808">Transferase</keyword>
<dbReference type="GO" id="GO:0005886">
    <property type="term" value="C:plasma membrane"/>
    <property type="evidence" value="ECO:0007669"/>
    <property type="project" value="UniProtKB-SubCell"/>
</dbReference>
<keyword evidence="5 9" id="KW-1133">Transmembrane helix</keyword>
<feature type="transmembrane region" description="Helical" evidence="9">
    <location>
        <begin position="242"/>
        <end position="259"/>
    </location>
</feature>
<feature type="transmembrane region" description="Helical" evidence="9">
    <location>
        <begin position="187"/>
        <end position="205"/>
    </location>
</feature>
<evidence type="ECO:0000259" key="10">
    <source>
        <dbReference type="Pfam" id="PF01757"/>
    </source>
</evidence>
<evidence type="ECO:0000256" key="4">
    <source>
        <dbReference type="ARBA" id="ARBA00022692"/>
    </source>
</evidence>
<protein>
    <submittedName>
        <fullName evidence="11">Acyltransferase family protein</fullName>
        <ecNumber evidence="11">2.3.1.-</ecNumber>
    </submittedName>
</protein>
<comment type="caution">
    <text evidence="11">The sequence shown here is derived from an EMBL/GenBank/DDBJ whole genome shotgun (WGS) entry which is preliminary data.</text>
</comment>
<feature type="region of interest" description="Disordered" evidence="8">
    <location>
        <begin position="1"/>
        <end position="21"/>
    </location>
</feature>
<dbReference type="GO" id="GO:0016747">
    <property type="term" value="F:acyltransferase activity, transferring groups other than amino-acyl groups"/>
    <property type="evidence" value="ECO:0007669"/>
    <property type="project" value="InterPro"/>
</dbReference>
<organism evidence="11 12">
    <name type="scientific">Demequina lignilytica</name>
    <dbReference type="NCBI Taxonomy" id="3051663"/>
    <lineage>
        <taxon>Bacteria</taxon>
        <taxon>Bacillati</taxon>
        <taxon>Actinomycetota</taxon>
        <taxon>Actinomycetes</taxon>
        <taxon>Micrococcales</taxon>
        <taxon>Demequinaceae</taxon>
        <taxon>Demequina</taxon>
    </lineage>
</organism>
<proteinExistence type="predicted"/>
<evidence type="ECO:0000256" key="9">
    <source>
        <dbReference type="SAM" id="Phobius"/>
    </source>
</evidence>
<evidence type="ECO:0000256" key="3">
    <source>
        <dbReference type="ARBA" id="ARBA00022679"/>
    </source>
</evidence>
<keyword evidence="4 9" id="KW-0812">Transmembrane</keyword>
<feature type="region of interest" description="Disordered" evidence="8">
    <location>
        <begin position="459"/>
        <end position="511"/>
    </location>
</feature>
<evidence type="ECO:0000256" key="1">
    <source>
        <dbReference type="ARBA" id="ARBA00004651"/>
    </source>
</evidence>
<dbReference type="EMBL" id="JAUHPX010000001">
    <property type="protein sequence ID" value="MDN4487032.1"/>
    <property type="molecule type" value="Genomic_DNA"/>
</dbReference>
<evidence type="ECO:0000256" key="2">
    <source>
        <dbReference type="ARBA" id="ARBA00022475"/>
    </source>
</evidence>
<dbReference type="PANTHER" id="PTHR23028">
    <property type="entry name" value="ACETYLTRANSFERASE"/>
    <property type="match status" value="1"/>
</dbReference>
<dbReference type="RefSeq" id="WP_301120307.1">
    <property type="nucleotide sequence ID" value="NZ_JAUHPX010000001.1"/>
</dbReference>
<feature type="transmembrane region" description="Helical" evidence="9">
    <location>
        <begin position="59"/>
        <end position="81"/>
    </location>
</feature>
<dbReference type="AlphaFoldDB" id="A0AAW7M1Q6"/>
<dbReference type="PANTHER" id="PTHR23028:SF53">
    <property type="entry name" value="ACYL_TRANSF_3 DOMAIN-CONTAINING PROTEIN"/>
    <property type="match status" value="1"/>
</dbReference>
<evidence type="ECO:0000313" key="12">
    <source>
        <dbReference type="Proteomes" id="UP001172737"/>
    </source>
</evidence>
<feature type="transmembrane region" description="Helical" evidence="9">
    <location>
        <begin position="275"/>
        <end position="295"/>
    </location>
</feature>
<sequence>MAARAAGDRITSQPATRDLPRTSETRIARTGRIAGLDGLRAIAVLLVVLYHFAPVPLPGGYLGVDVFFVLSGFLITTILLAERDATGGVSLRRFWRHRARRLLPALAAVVVVCVAAVAVALGIDRIGGASAQGSLWSDLLVGVGAQIAAAATFTSNWLTVLTEQSYAAASSPHLFGNLWSLAVEEQFYLVWPLVVVGVIGAGLAVRKAAYGAAALALGSAGAMALLLDLGSDPTRVYVGTDTHAFGLMIGAALAFWWNASRQGTRPAWWPGRRPALAAGFGGALAIAALAALMPWDTALPYRGGLLLASVATAAVIVALVTVPATGRALDAGPLRWIGERSYGIYLWHWPVFVILATGIDGGRLRDATWPTLVLASVITVAVSAACYRWLEVPVRRRGFRAALRGLVDWLYPVEHDRSSLQAARRRRAAVFGGTVAAVLALAASAVAEAPEQTTLETQLDEGAKVAAETSASAAPATTPSAAATAVAAPSPSSGASSPASGASSPTPAPVVEVPDGARVQVIGDSVTVGSAGALAEALPGIRITAEVGKQFATGVDQVARLAGEDRLRDYLVVALGTNGRVGAENLERLLAAAGERPVVLVTPYGDRSWIPGAVADLRAAAEAHPTVVLADWNAAVARDTSVLGPDGIHPRADGVELFVSVIEDALERAAAL</sequence>
<evidence type="ECO:0000256" key="6">
    <source>
        <dbReference type="ARBA" id="ARBA00023136"/>
    </source>
</evidence>
<dbReference type="EC" id="2.3.1.-" evidence="11"/>
<name>A0AAW7M1Q6_9MICO</name>
<feature type="domain" description="Acyltransferase 3" evidence="10">
    <location>
        <begin position="34"/>
        <end position="388"/>
    </location>
</feature>
<dbReference type="InterPro" id="IPR002656">
    <property type="entry name" value="Acyl_transf_3_dom"/>
</dbReference>
<feature type="transmembrane region" description="Helical" evidence="9">
    <location>
        <begin position="212"/>
        <end position="230"/>
    </location>
</feature>
<evidence type="ECO:0000256" key="8">
    <source>
        <dbReference type="SAM" id="MobiDB-lite"/>
    </source>
</evidence>
<dbReference type="Proteomes" id="UP001172737">
    <property type="component" value="Unassembled WGS sequence"/>
</dbReference>
<dbReference type="GO" id="GO:0009103">
    <property type="term" value="P:lipopolysaccharide biosynthetic process"/>
    <property type="evidence" value="ECO:0007669"/>
    <property type="project" value="TreeGrafter"/>
</dbReference>
<dbReference type="InterPro" id="IPR036514">
    <property type="entry name" value="SGNH_hydro_sf"/>
</dbReference>
<dbReference type="InterPro" id="IPR050879">
    <property type="entry name" value="Acyltransferase_3"/>
</dbReference>
<feature type="transmembrane region" description="Helical" evidence="9">
    <location>
        <begin position="102"/>
        <end position="123"/>
    </location>
</feature>
<accession>A0AAW7M1Q6</accession>
<feature type="transmembrane region" description="Helical" evidence="9">
    <location>
        <begin position="428"/>
        <end position="447"/>
    </location>
</feature>
<feature type="compositionally biased region" description="Low complexity" evidence="8">
    <location>
        <begin position="466"/>
        <end position="505"/>
    </location>
</feature>
<keyword evidence="6 9" id="KW-0472">Membrane</keyword>
<keyword evidence="2" id="KW-1003">Cell membrane</keyword>
<evidence type="ECO:0000256" key="5">
    <source>
        <dbReference type="ARBA" id="ARBA00022989"/>
    </source>
</evidence>
<feature type="transmembrane region" description="Helical" evidence="9">
    <location>
        <begin position="301"/>
        <end position="322"/>
    </location>
</feature>
<dbReference type="SUPFAM" id="SSF52266">
    <property type="entry name" value="SGNH hydrolase"/>
    <property type="match status" value="1"/>
</dbReference>
<dbReference type="Gene3D" id="3.40.50.1110">
    <property type="entry name" value="SGNH hydrolase"/>
    <property type="match status" value="1"/>
</dbReference>